<feature type="signal peptide" evidence="1">
    <location>
        <begin position="1"/>
        <end position="16"/>
    </location>
</feature>
<proteinExistence type="predicted"/>
<name>A0A8H6JCH5_9PEZI</name>
<evidence type="ECO:0000256" key="1">
    <source>
        <dbReference type="SAM" id="SignalP"/>
    </source>
</evidence>
<reference evidence="2" key="1">
    <citation type="journal article" date="2020" name="Phytopathology">
        <title>Genome Sequence Resources of Colletotrichum truncatum, C. plurivorum, C. musicola, and C. sojae: Four Species Pathogenic to Soybean (Glycine max).</title>
        <authorList>
            <person name="Rogerio F."/>
            <person name="Boufleur T.R."/>
            <person name="Ciampi-Guillardi M."/>
            <person name="Sukno S.A."/>
            <person name="Thon M.R."/>
            <person name="Massola Junior N.S."/>
            <person name="Baroncelli R."/>
        </authorList>
    </citation>
    <scope>NUCLEOTIDE SEQUENCE</scope>
    <source>
        <strain evidence="2">LFN0074</strain>
    </source>
</reference>
<evidence type="ECO:0008006" key="4">
    <source>
        <dbReference type="Google" id="ProtNLM"/>
    </source>
</evidence>
<dbReference type="OrthoDB" id="4816998at2759"/>
<comment type="caution">
    <text evidence="2">The sequence shown here is derived from an EMBL/GenBank/DDBJ whole genome shotgun (WGS) entry which is preliminary data.</text>
</comment>
<evidence type="ECO:0000313" key="3">
    <source>
        <dbReference type="Proteomes" id="UP000639643"/>
    </source>
</evidence>
<sequence length="416" mass="47739">MVIELFLIFCLRLAAALTTTPTPKEVTLDDKTHKPHTGILSLLWKRNRHTGERKMGEDPVPGHSTMELLPTEMILQIAENLEPWEVAAFALSSKRILYGLGTAAVKVHRKDRYPFFQLLERDLRHIPEILCAYCSYFHAPEESLMSKRDCCRLAPIYGRGLWNLTSPLLPTWLHWNMVKAVMQSHREGTGYHTVEDLKSTKTFSEDGTRVHYTARYLISNGKLILRTALALLPCKGGAREQTAFAPELANILRKNKLEACCGHALWTERYPRIFYPKPEPGTPSNANPLSITYRPCVWNTRRKKPLEALYVANMKQCRRCHTSYTLMIKDLEDGGGRVVCLVSYKDLGKGESRDEPEWNSHIWHNTKVKQPKVLRGENEIRYDWGLQASLMPESDVSGYGLEDWCFASLINRSRQW</sequence>
<organism evidence="2 3">
    <name type="scientific">Colletotrichum musicola</name>
    <dbReference type="NCBI Taxonomy" id="2175873"/>
    <lineage>
        <taxon>Eukaryota</taxon>
        <taxon>Fungi</taxon>
        <taxon>Dikarya</taxon>
        <taxon>Ascomycota</taxon>
        <taxon>Pezizomycotina</taxon>
        <taxon>Sordariomycetes</taxon>
        <taxon>Hypocreomycetidae</taxon>
        <taxon>Glomerellales</taxon>
        <taxon>Glomerellaceae</taxon>
        <taxon>Colletotrichum</taxon>
        <taxon>Colletotrichum orchidearum species complex</taxon>
    </lineage>
</organism>
<keyword evidence="1" id="KW-0732">Signal</keyword>
<dbReference type="EMBL" id="WIGM01000848">
    <property type="protein sequence ID" value="KAF6810599.1"/>
    <property type="molecule type" value="Genomic_DNA"/>
</dbReference>
<dbReference type="Proteomes" id="UP000639643">
    <property type="component" value="Unassembled WGS sequence"/>
</dbReference>
<accession>A0A8H6JCH5</accession>
<evidence type="ECO:0000313" key="2">
    <source>
        <dbReference type="EMBL" id="KAF6810599.1"/>
    </source>
</evidence>
<gene>
    <name evidence="2" type="ORF">CMUS01_13438</name>
</gene>
<keyword evidence="3" id="KW-1185">Reference proteome</keyword>
<feature type="chain" id="PRO_5034979416" description="F-box domain-containing protein" evidence="1">
    <location>
        <begin position="17"/>
        <end position="416"/>
    </location>
</feature>
<protein>
    <recommendedName>
        <fullName evidence="4">F-box domain-containing protein</fullName>
    </recommendedName>
</protein>
<dbReference type="AlphaFoldDB" id="A0A8H6JCH5"/>